<evidence type="ECO:0000256" key="2">
    <source>
        <dbReference type="ARBA" id="ARBA00021572"/>
    </source>
</evidence>
<keyword evidence="3" id="KW-0046">Antibiotic resistance</keyword>
<evidence type="ECO:0000313" key="5">
    <source>
        <dbReference type="EMBL" id="WXB87061.1"/>
    </source>
</evidence>
<dbReference type="InterPro" id="IPR037523">
    <property type="entry name" value="VOC_core"/>
</dbReference>
<dbReference type="InterPro" id="IPR029068">
    <property type="entry name" value="Glyas_Bleomycin-R_OHBP_Dase"/>
</dbReference>
<evidence type="ECO:0000256" key="3">
    <source>
        <dbReference type="ARBA" id="ARBA00023251"/>
    </source>
</evidence>
<evidence type="ECO:0000313" key="6">
    <source>
        <dbReference type="Proteomes" id="UP001368328"/>
    </source>
</evidence>
<dbReference type="CDD" id="cd08349">
    <property type="entry name" value="BLMA_like"/>
    <property type="match status" value="1"/>
</dbReference>
<dbReference type="InterPro" id="IPR000335">
    <property type="entry name" value="Bleomycin-R"/>
</dbReference>
<dbReference type="Pfam" id="PF19581">
    <property type="entry name" value="Glyoxalase_7"/>
    <property type="match status" value="1"/>
</dbReference>
<name>A0ABZ2MPF3_9BACI</name>
<feature type="domain" description="VOC" evidence="4">
    <location>
        <begin position="11"/>
        <end position="130"/>
    </location>
</feature>
<dbReference type="PROSITE" id="PS51819">
    <property type="entry name" value="VOC"/>
    <property type="match status" value="1"/>
</dbReference>
<sequence length="132" mass="15496">MKESLNQNCIGVLFLMIIPIFRIFDIEKTHSFYIKYLGFKMDWKHQYEENMPLYFQVSLNDAVLHLSEHHGDSSPGSAIRIKINELKSYHSLLSEKEYSYAKPGVEKTPWGTIELTVIDPFSNKITFYEEIE</sequence>
<comment type="similarity">
    <text evidence="1">Belongs to the bleomycin resistance protein family.</text>
</comment>
<keyword evidence="6" id="KW-1185">Reference proteome</keyword>
<evidence type="ECO:0000256" key="1">
    <source>
        <dbReference type="ARBA" id="ARBA00011051"/>
    </source>
</evidence>
<dbReference type="Proteomes" id="UP001368328">
    <property type="component" value="Chromosome"/>
</dbReference>
<dbReference type="Gene3D" id="3.10.180.10">
    <property type="entry name" value="2,3-Dihydroxybiphenyl 1,2-Dioxygenase, domain 1"/>
    <property type="match status" value="1"/>
</dbReference>
<dbReference type="SUPFAM" id="SSF54593">
    <property type="entry name" value="Glyoxalase/Bleomycin resistance protein/Dihydroxybiphenyl dioxygenase"/>
    <property type="match status" value="1"/>
</dbReference>
<evidence type="ECO:0000259" key="4">
    <source>
        <dbReference type="PROSITE" id="PS51819"/>
    </source>
</evidence>
<organism evidence="5 6">
    <name type="scientific">Metabacillus rhizosphaerae</name>
    <dbReference type="NCBI Taxonomy" id="3117747"/>
    <lineage>
        <taxon>Bacteria</taxon>
        <taxon>Bacillati</taxon>
        <taxon>Bacillota</taxon>
        <taxon>Bacilli</taxon>
        <taxon>Bacillales</taxon>
        <taxon>Bacillaceae</taxon>
        <taxon>Metabacillus</taxon>
    </lineage>
</organism>
<reference evidence="5 6" key="1">
    <citation type="submission" date="2024-02" db="EMBL/GenBank/DDBJ databases">
        <title>Seven novel Bacillus-like species.</title>
        <authorList>
            <person name="Liu G."/>
        </authorList>
    </citation>
    <scope>NUCLEOTIDE SEQUENCE [LARGE SCALE GENOMIC DNA]</scope>
    <source>
        <strain evidence="5 6">FJAT-53654</strain>
    </source>
</reference>
<protein>
    <recommendedName>
        <fullName evidence="2">Bleomycin resistance protein</fullName>
    </recommendedName>
</protein>
<accession>A0ABZ2MPF3</accession>
<dbReference type="EMBL" id="CP147403">
    <property type="protein sequence ID" value="WXB87061.1"/>
    <property type="molecule type" value="Genomic_DNA"/>
</dbReference>
<proteinExistence type="inferred from homology"/>
<gene>
    <name evidence="5" type="ORF">WCV66_17670</name>
</gene>